<dbReference type="EMBL" id="PP554580">
    <property type="protein sequence ID" value="XCD29925.1"/>
    <property type="molecule type" value="Genomic_DNA"/>
</dbReference>
<name>A0AAU8BWW0_9VIRU</name>
<proteinExistence type="predicted"/>
<organism evidence="1">
    <name type="scientific">Salmonella phage PMBT35</name>
    <dbReference type="NCBI Taxonomy" id="3137287"/>
    <lineage>
        <taxon>Viruses</taxon>
    </lineage>
</organism>
<accession>A0AAU8BWW0</accession>
<sequence>MGITKTTDRKYLGVGDVEKDWRYKVIGGETSCMKVGDVVKPIKIVGGKWQIGHDYRKSLPFVYVDKVTAECVSSLNGKLLARIERIK</sequence>
<reference evidence="1" key="1">
    <citation type="submission" date="2024-03" db="EMBL/GenBank/DDBJ databases">
        <title>This phage originates from the Bacteriophage catalogue of the Bacteriophage Competence Centre, Department of Microbiology und Biotechnology, Max Rubner-Institut, Kiel, Germany.</title>
        <authorList>
            <person name="Sprotte S."/>
            <person name="Brinks E."/>
        </authorList>
    </citation>
    <scope>NUCLEOTIDE SEQUENCE</scope>
</reference>
<evidence type="ECO:0000313" key="1">
    <source>
        <dbReference type="EMBL" id="XCD29925.1"/>
    </source>
</evidence>
<protein>
    <submittedName>
        <fullName evidence="1">Uncharacterized protein</fullName>
    </submittedName>
</protein>